<feature type="modified residue" description="N6-(pyridoxal phosphate)lysine" evidence="2 3">
    <location>
        <position position="36"/>
    </location>
</feature>
<dbReference type="InterPro" id="IPR001608">
    <property type="entry name" value="Ala_racemase_N"/>
</dbReference>
<evidence type="ECO:0000256" key="3">
    <source>
        <dbReference type="PIRSR" id="PIRSR004848-1"/>
    </source>
</evidence>
<dbReference type="HAMAP" id="MF_02087">
    <property type="entry name" value="PLP_homeostasis"/>
    <property type="match status" value="1"/>
</dbReference>
<evidence type="ECO:0000256" key="2">
    <source>
        <dbReference type="HAMAP-Rule" id="MF_02087"/>
    </source>
</evidence>
<dbReference type="PANTHER" id="PTHR10146">
    <property type="entry name" value="PROLINE SYNTHETASE CO-TRANSCRIBED BACTERIAL HOMOLOG PROTEIN"/>
    <property type="match status" value="1"/>
</dbReference>
<dbReference type="CDD" id="cd00635">
    <property type="entry name" value="PLPDE_III_YBL036c_like"/>
    <property type="match status" value="1"/>
</dbReference>
<dbReference type="Pfam" id="PF01168">
    <property type="entry name" value="Ala_racemase_N"/>
    <property type="match status" value="1"/>
</dbReference>
<dbReference type="RefSeq" id="WP_235356083.1">
    <property type="nucleotide sequence ID" value="NZ_BJOA01000030.1"/>
</dbReference>
<keyword evidence="1 2" id="KW-0663">Pyridoxal phosphate</keyword>
<dbReference type="AlphaFoldDB" id="A0A1G8JSG7"/>
<proteinExistence type="inferred from homology"/>
<evidence type="ECO:0000313" key="6">
    <source>
        <dbReference type="EMBL" id="SDI34112.1"/>
    </source>
</evidence>
<reference evidence="6 7" key="1">
    <citation type="submission" date="2016-10" db="EMBL/GenBank/DDBJ databases">
        <authorList>
            <person name="de Groot N.N."/>
        </authorList>
    </citation>
    <scope>NUCLEOTIDE SEQUENCE [LARGE SCALE GENOMIC DNA]</scope>
    <source>
        <strain evidence="6 7">DSM 2895</strain>
    </source>
</reference>
<dbReference type="FunFam" id="3.20.20.10:FF:000018">
    <property type="entry name" value="Pyridoxal phosphate homeostasis protein"/>
    <property type="match status" value="1"/>
</dbReference>
<dbReference type="NCBIfam" id="TIGR00044">
    <property type="entry name" value="YggS family pyridoxal phosphate-dependent enzyme"/>
    <property type="match status" value="1"/>
</dbReference>
<comment type="function">
    <text evidence="2">Pyridoxal 5'-phosphate (PLP)-binding protein, which is involved in PLP homeostasis.</text>
</comment>
<protein>
    <recommendedName>
        <fullName evidence="2">Pyridoxal phosphate homeostasis protein</fullName>
        <shortName evidence="2">PLP homeostasis protein</shortName>
    </recommendedName>
</protein>
<dbReference type="GO" id="GO:0030170">
    <property type="term" value="F:pyridoxal phosphate binding"/>
    <property type="evidence" value="ECO:0007669"/>
    <property type="project" value="UniProtKB-UniRule"/>
</dbReference>
<dbReference type="SUPFAM" id="SSF51419">
    <property type="entry name" value="PLP-binding barrel"/>
    <property type="match status" value="1"/>
</dbReference>
<evidence type="ECO:0000259" key="5">
    <source>
        <dbReference type="Pfam" id="PF01168"/>
    </source>
</evidence>
<dbReference type="PANTHER" id="PTHR10146:SF14">
    <property type="entry name" value="PYRIDOXAL PHOSPHATE HOMEOSTASIS PROTEIN"/>
    <property type="match status" value="1"/>
</dbReference>
<comment type="similarity">
    <text evidence="2 4">Belongs to the pyridoxal phosphate-binding protein YggS/PROSC family.</text>
</comment>
<dbReference type="Proteomes" id="UP000182836">
    <property type="component" value="Unassembled WGS sequence"/>
</dbReference>
<accession>A0A1G8JSG7</accession>
<evidence type="ECO:0000256" key="1">
    <source>
        <dbReference type="ARBA" id="ARBA00022898"/>
    </source>
</evidence>
<organism evidence="6 7">
    <name type="scientific">Aneurinibacillus migulanus</name>
    <name type="common">Bacillus migulanus</name>
    <dbReference type="NCBI Taxonomy" id="47500"/>
    <lineage>
        <taxon>Bacteria</taxon>
        <taxon>Bacillati</taxon>
        <taxon>Bacillota</taxon>
        <taxon>Bacilli</taxon>
        <taxon>Bacillales</taxon>
        <taxon>Paenibacillaceae</taxon>
        <taxon>Aneurinibacillus group</taxon>
        <taxon>Aneurinibacillus</taxon>
    </lineage>
</organism>
<sequence>MSYITENLRQVQATIQSSCERAGRSSSEVQIVAVTKYVSLETTRAALEAGIRHIGESRTQDAVPKWEALSEEMAMWHFIGHLQTNKVRDMIGRFAYVHSLDRLSLAKELNKRGEQHDIATRCMVQVNISGEETKHGLTPQEVPDFLAAIHDMPHIKANGFMTMAPYVENPEEVRWVFQKLRELRERMQEQYPNLPLEHLSMGMSNDYHIAVEEGATFIRLGSTLVGDERN</sequence>
<dbReference type="GeneID" id="42305444"/>
<evidence type="ECO:0000313" key="7">
    <source>
        <dbReference type="Proteomes" id="UP000182836"/>
    </source>
</evidence>
<feature type="domain" description="Alanine racemase N-terminal" evidence="5">
    <location>
        <begin position="15"/>
        <end position="227"/>
    </location>
</feature>
<dbReference type="InterPro" id="IPR011078">
    <property type="entry name" value="PyrdxlP_homeostasis"/>
</dbReference>
<name>A0A1G8JSG7_ANEMI</name>
<dbReference type="Gene3D" id="3.20.20.10">
    <property type="entry name" value="Alanine racemase"/>
    <property type="match status" value="1"/>
</dbReference>
<comment type="cofactor">
    <cofactor evidence="3">
        <name>pyridoxal 5'-phosphate</name>
        <dbReference type="ChEBI" id="CHEBI:597326"/>
    </cofactor>
</comment>
<dbReference type="InterPro" id="IPR029066">
    <property type="entry name" value="PLP-binding_barrel"/>
</dbReference>
<dbReference type="PIRSF" id="PIRSF004848">
    <property type="entry name" value="YBL036c_PLPDEIII"/>
    <property type="match status" value="1"/>
</dbReference>
<gene>
    <name evidence="6" type="ORF">SAMN04487909_103134</name>
</gene>
<evidence type="ECO:0000256" key="4">
    <source>
        <dbReference type="RuleBase" id="RU004514"/>
    </source>
</evidence>
<dbReference type="EMBL" id="FNED01000003">
    <property type="protein sequence ID" value="SDI34112.1"/>
    <property type="molecule type" value="Genomic_DNA"/>
</dbReference>